<dbReference type="STRING" id="1502745.SAMN02799620_04428"/>
<dbReference type="Pfam" id="PF00583">
    <property type="entry name" value="Acetyltransf_1"/>
    <property type="match status" value="1"/>
</dbReference>
<dbReference type="InterPro" id="IPR000182">
    <property type="entry name" value="GNAT_dom"/>
</dbReference>
<dbReference type="EMBL" id="FMUB01000009">
    <property type="protein sequence ID" value="SCX27811.1"/>
    <property type="molecule type" value="Genomic_DNA"/>
</dbReference>
<dbReference type="SUPFAM" id="SSF55729">
    <property type="entry name" value="Acyl-CoA N-acyltransferases (Nat)"/>
    <property type="match status" value="1"/>
</dbReference>
<feature type="domain" description="N-acetyltransferase" evidence="1">
    <location>
        <begin position="28"/>
        <end position="167"/>
    </location>
</feature>
<dbReference type="RefSeq" id="WP_090361169.1">
    <property type="nucleotide sequence ID" value="NZ_FMUB01000009.1"/>
</dbReference>
<name>A0A1G4WR23_9MYCO</name>
<dbReference type="GO" id="GO:0016747">
    <property type="term" value="F:acyltransferase activity, transferring groups other than amino-acyl groups"/>
    <property type="evidence" value="ECO:0007669"/>
    <property type="project" value="InterPro"/>
</dbReference>
<keyword evidence="2" id="KW-0808">Transferase</keyword>
<dbReference type="CDD" id="cd04301">
    <property type="entry name" value="NAT_SF"/>
    <property type="match status" value="1"/>
</dbReference>
<sequence>MPEAHPVPTDQQPGTPRIVPLFDGRATVTLRKLTPADFDRVVELADGLSDDEKYLRFFTTRPAFIPQWATSLTEASGDVVALGAFDHGELVGVANYTRCEVPDQAEVAVVVARYQHDRGVGTALLGELVRLAKRDGFRHLVADVLAENHRVRRVIADSHLPVTLHRDGSILDVDVDLNVIPQDE</sequence>
<dbReference type="Gene3D" id="3.40.630.30">
    <property type="match status" value="1"/>
</dbReference>
<evidence type="ECO:0000313" key="2">
    <source>
        <dbReference type="EMBL" id="SCX27811.1"/>
    </source>
</evidence>
<evidence type="ECO:0000313" key="3">
    <source>
        <dbReference type="Proteomes" id="UP000199707"/>
    </source>
</evidence>
<dbReference type="InterPro" id="IPR016181">
    <property type="entry name" value="Acyl_CoA_acyltransferase"/>
</dbReference>
<dbReference type="AlphaFoldDB" id="A0A1G4WR23"/>
<gene>
    <name evidence="2" type="ORF">SAMN02799620_04428</name>
</gene>
<evidence type="ECO:0000259" key="1">
    <source>
        <dbReference type="PROSITE" id="PS51186"/>
    </source>
</evidence>
<organism evidence="2 3">
    <name type="scientific">Mycolicibacterium fluoranthenivorans</name>
    <dbReference type="NCBI Taxonomy" id="258505"/>
    <lineage>
        <taxon>Bacteria</taxon>
        <taxon>Bacillati</taxon>
        <taxon>Actinomycetota</taxon>
        <taxon>Actinomycetes</taxon>
        <taxon>Mycobacteriales</taxon>
        <taxon>Mycobacteriaceae</taxon>
        <taxon>Mycolicibacterium</taxon>
    </lineage>
</organism>
<proteinExistence type="predicted"/>
<protein>
    <submittedName>
        <fullName evidence="2">Protein N-acetyltransferase, RimJ/RimL family</fullName>
    </submittedName>
</protein>
<dbReference type="PROSITE" id="PS51186">
    <property type="entry name" value="GNAT"/>
    <property type="match status" value="1"/>
</dbReference>
<dbReference type="Proteomes" id="UP000199707">
    <property type="component" value="Unassembled WGS sequence"/>
</dbReference>
<accession>A0A1G4WR23</accession>
<reference evidence="3" key="1">
    <citation type="submission" date="2016-10" db="EMBL/GenBank/DDBJ databases">
        <authorList>
            <person name="Varghese N."/>
            <person name="Submissions S."/>
        </authorList>
    </citation>
    <scope>NUCLEOTIDE SEQUENCE [LARGE SCALE GENOMIC DNA]</scope>
    <source>
        <strain evidence="3">UNC267MFSha1.1M11</strain>
    </source>
</reference>